<dbReference type="Pfam" id="PF19534">
    <property type="entry name" value="DUF6059"/>
    <property type="match status" value="1"/>
</dbReference>
<dbReference type="AlphaFoldDB" id="A0A918DYX6"/>
<evidence type="ECO:0000313" key="1">
    <source>
        <dbReference type="EMBL" id="GGO88914.1"/>
    </source>
</evidence>
<name>A0A918DYX6_9ACTN</name>
<keyword evidence="2" id="KW-1185">Reference proteome</keyword>
<protein>
    <submittedName>
        <fullName evidence="1">Uncharacterized protein</fullName>
    </submittedName>
</protein>
<proteinExistence type="predicted"/>
<gene>
    <name evidence="1" type="ORF">GCM10012280_30830</name>
</gene>
<sequence length="76" mass="8650">MRRPTGWGLLDRFLRNLVEGLISFGTHWVHTPSRAVEGSGPPIGHPERLRSDVPLTDLERFLLHDLGPLEKLPELF</sequence>
<comment type="caution">
    <text evidence="1">The sequence shown here is derived from an EMBL/GenBank/DDBJ whole genome shotgun (WGS) entry which is preliminary data.</text>
</comment>
<dbReference type="RefSeq" id="WP_189132236.1">
    <property type="nucleotide sequence ID" value="NZ_BMMS01000012.1"/>
</dbReference>
<reference evidence="1" key="1">
    <citation type="journal article" date="2014" name="Int. J. Syst. Evol. Microbiol.">
        <title>Complete genome sequence of Corynebacterium casei LMG S-19264T (=DSM 44701T), isolated from a smear-ripened cheese.</title>
        <authorList>
            <consortium name="US DOE Joint Genome Institute (JGI-PGF)"/>
            <person name="Walter F."/>
            <person name="Albersmeier A."/>
            <person name="Kalinowski J."/>
            <person name="Ruckert C."/>
        </authorList>
    </citation>
    <scope>NUCLEOTIDE SEQUENCE</scope>
    <source>
        <strain evidence="1">CGMCC 4.7201</strain>
    </source>
</reference>
<reference evidence="1" key="2">
    <citation type="submission" date="2020-09" db="EMBL/GenBank/DDBJ databases">
        <authorList>
            <person name="Sun Q."/>
            <person name="Zhou Y."/>
        </authorList>
    </citation>
    <scope>NUCLEOTIDE SEQUENCE</scope>
    <source>
        <strain evidence="1">CGMCC 4.7201</strain>
    </source>
</reference>
<dbReference type="EMBL" id="BMMS01000012">
    <property type="protein sequence ID" value="GGO88914.1"/>
    <property type="molecule type" value="Genomic_DNA"/>
</dbReference>
<dbReference type="Proteomes" id="UP000641932">
    <property type="component" value="Unassembled WGS sequence"/>
</dbReference>
<dbReference type="InterPro" id="IPR045701">
    <property type="entry name" value="DUF6059"/>
</dbReference>
<evidence type="ECO:0000313" key="2">
    <source>
        <dbReference type="Proteomes" id="UP000641932"/>
    </source>
</evidence>
<organism evidence="1 2">
    <name type="scientific">Wenjunlia tyrosinilytica</name>
    <dbReference type="NCBI Taxonomy" id="1544741"/>
    <lineage>
        <taxon>Bacteria</taxon>
        <taxon>Bacillati</taxon>
        <taxon>Actinomycetota</taxon>
        <taxon>Actinomycetes</taxon>
        <taxon>Kitasatosporales</taxon>
        <taxon>Streptomycetaceae</taxon>
        <taxon>Wenjunlia</taxon>
    </lineage>
</organism>
<accession>A0A918DYX6</accession>